<name>A0A9X1FQB8_9FLAO</name>
<keyword evidence="3" id="KW-1185">Reference proteome</keyword>
<gene>
    <name evidence="2" type="ORF">KXJ69_12065</name>
</gene>
<evidence type="ECO:0000313" key="2">
    <source>
        <dbReference type="EMBL" id="MBW2938848.1"/>
    </source>
</evidence>
<proteinExistence type="predicted"/>
<feature type="domain" description="VOC" evidence="1">
    <location>
        <begin position="9"/>
        <end position="120"/>
    </location>
</feature>
<dbReference type="InterPro" id="IPR004360">
    <property type="entry name" value="Glyas_Fos-R_dOase_dom"/>
</dbReference>
<dbReference type="AlphaFoldDB" id="A0A9X1FQB8"/>
<dbReference type="PROSITE" id="PS51819">
    <property type="entry name" value="VOC"/>
    <property type="match status" value="1"/>
</dbReference>
<dbReference type="RefSeq" id="WP_219053372.1">
    <property type="nucleotide sequence ID" value="NZ_JAHWDP010000005.1"/>
</dbReference>
<sequence length="126" mass="14346">MENSVALLGLRTVVYMVEELEKAKDWYAKAFNVNAYYDSPHYVGFNVCGYELGLHPTETSKGKDTGTVLHYWGVENVKESYAILLELGAKKHEEPFEVEGDLMLASVYDPWDNIIGIIYNPHFKLP</sequence>
<accession>A0A9X1FQB8</accession>
<dbReference type="Pfam" id="PF00903">
    <property type="entry name" value="Glyoxalase"/>
    <property type="match status" value="1"/>
</dbReference>
<dbReference type="EMBL" id="JAHWDP010000005">
    <property type="protein sequence ID" value="MBW2938848.1"/>
    <property type="molecule type" value="Genomic_DNA"/>
</dbReference>
<comment type="caution">
    <text evidence="2">The sequence shown here is derived from an EMBL/GenBank/DDBJ whole genome shotgun (WGS) entry which is preliminary data.</text>
</comment>
<evidence type="ECO:0000313" key="3">
    <source>
        <dbReference type="Proteomes" id="UP001138686"/>
    </source>
</evidence>
<dbReference type="CDD" id="cd06587">
    <property type="entry name" value="VOC"/>
    <property type="match status" value="1"/>
</dbReference>
<protein>
    <submittedName>
        <fullName evidence="2">VOC family protein</fullName>
    </submittedName>
</protein>
<reference evidence="2" key="1">
    <citation type="submission" date="2021-07" db="EMBL/GenBank/DDBJ databases">
        <title>Aureisphaera sp. CAU 1614 isolated from sea sediment.</title>
        <authorList>
            <person name="Kim W."/>
        </authorList>
    </citation>
    <scope>NUCLEOTIDE SEQUENCE</scope>
    <source>
        <strain evidence="2">CAU 1614</strain>
    </source>
</reference>
<dbReference type="InterPro" id="IPR037523">
    <property type="entry name" value="VOC_core"/>
</dbReference>
<dbReference type="Proteomes" id="UP001138686">
    <property type="component" value="Unassembled WGS sequence"/>
</dbReference>
<organism evidence="2 3">
    <name type="scientific">Halomarinibacterium sedimenti</name>
    <dbReference type="NCBI Taxonomy" id="2857106"/>
    <lineage>
        <taxon>Bacteria</taxon>
        <taxon>Pseudomonadati</taxon>
        <taxon>Bacteroidota</taxon>
        <taxon>Flavobacteriia</taxon>
        <taxon>Flavobacteriales</taxon>
        <taxon>Flavobacteriaceae</taxon>
        <taxon>Halomarinibacterium</taxon>
    </lineage>
</organism>
<evidence type="ECO:0000259" key="1">
    <source>
        <dbReference type="PROSITE" id="PS51819"/>
    </source>
</evidence>